<dbReference type="EC" id="2.5.1.10" evidence="3"/>
<dbReference type="Proteomes" id="UP000657177">
    <property type="component" value="Unassembled WGS sequence"/>
</dbReference>
<dbReference type="PANTHER" id="PTHR43281">
    <property type="entry name" value="FARNESYL DIPHOSPHATE SYNTHASE"/>
    <property type="match status" value="1"/>
</dbReference>
<comment type="similarity">
    <text evidence="2 12">Belongs to the FPP/GGPP synthase family.</text>
</comment>
<dbReference type="SFLD" id="SFLDG01017">
    <property type="entry name" value="Polyprenyl_Transferase_Like"/>
    <property type="match status" value="1"/>
</dbReference>
<dbReference type="InterPro" id="IPR053378">
    <property type="entry name" value="Prenyl_diphosphate_synthase"/>
</dbReference>
<dbReference type="CDD" id="cd00685">
    <property type="entry name" value="Trans_IPPS_HT"/>
    <property type="match status" value="1"/>
</dbReference>
<evidence type="ECO:0000256" key="3">
    <source>
        <dbReference type="ARBA" id="ARBA00012439"/>
    </source>
</evidence>
<dbReference type="GO" id="GO:0005737">
    <property type="term" value="C:cytoplasm"/>
    <property type="evidence" value="ECO:0007669"/>
    <property type="project" value="UniProtKB-ARBA"/>
</dbReference>
<comment type="cofactor">
    <cofactor evidence="1">
        <name>Mg(2+)</name>
        <dbReference type="ChEBI" id="CHEBI:18420"/>
    </cofactor>
</comment>
<dbReference type="GO" id="GO:0046872">
    <property type="term" value="F:metal ion binding"/>
    <property type="evidence" value="ECO:0007669"/>
    <property type="project" value="UniProtKB-KW"/>
</dbReference>
<evidence type="ECO:0000313" key="13">
    <source>
        <dbReference type="EMBL" id="MBA2133855.1"/>
    </source>
</evidence>
<dbReference type="Gene3D" id="1.10.600.10">
    <property type="entry name" value="Farnesyl Diphosphate Synthase"/>
    <property type="match status" value="1"/>
</dbReference>
<name>A0A8J6I165_9FIRM</name>
<evidence type="ECO:0000256" key="11">
    <source>
        <dbReference type="ARBA" id="ARBA00049399"/>
    </source>
</evidence>
<sequence length="293" mass="31839">MNLPELQFYKERIEEALDSYLPSASCTPEIIHEAMRYSVCGGGKRLRGALVLIACEVAGGRWQDAMPAACALEMIHAYSLIHDDLPCMDDDELRRGKPTNHRVFGEAIALLAGDALLTQGIATMLNYIPAGLEQAYHRALQELVAASCTQGMIGGQVLDLAAEGKKLTLEELNQIYRWKTGALIRAALRMGALIGKGEPWVLEALTLYGEALGLAFQITDDLLDLEADPQLLGKMVGSDLRKQKATYPGLVGIDEAHRLAAEEINRACAALAPLAENGKVLIELAEAVLKRNY</sequence>
<dbReference type="PROSITE" id="PS00444">
    <property type="entry name" value="POLYPRENYL_SYNTHASE_2"/>
    <property type="match status" value="1"/>
</dbReference>
<dbReference type="PROSITE" id="PS00723">
    <property type="entry name" value="POLYPRENYL_SYNTHASE_1"/>
    <property type="match status" value="1"/>
</dbReference>
<keyword evidence="5 12" id="KW-0808">Transferase</keyword>
<evidence type="ECO:0000256" key="4">
    <source>
        <dbReference type="ARBA" id="ARBA00015100"/>
    </source>
</evidence>
<evidence type="ECO:0000256" key="6">
    <source>
        <dbReference type="ARBA" id="ARBA00022723"/>
    </source>
</evidence>
<dbReference type="InterPro" id="IPR008949">
    <property type="entry name" value="Isoprenoid_synthase_dom_sf"/>
</dbReference>
<dbReference type="FunFam" id="1.10.600.10:FF:000001">
    <property type="entry name" value="Geranylgeranyl diphosphate synthase"/>
    <property type="match status" value="1"/>
</dbReference>
<dbReference type="Pfam" id="PF00348">
    <property type="entry name" value="polyprenyl_synt"/>
    <property type="match status" value="1"/>
</dbReference>
<proteinExistence type="inferred from homology"/>
<evidence type="ECO:0000256" key="1">
    <source>
        <dbReference type="ARBA" id="ARBA00001946"/>
    </source>
</evidence>
<keyword evidence="8" id="KW-0414">Isoprene biosynthesis</keyword>
<reference evidence="13" key="1">
    <citation type="submission" date="2020-06" db="EMBL/GenBank/DDBJ databases">
        <title>Novel chitinolytic bacterium.</title>
        <authorList>
            <person name="Ungkulpasvich U."/>
            <person name="Kosugi A."/>
            <person name="Uke A."/>
        </authorList>
    </citation>
    <scope>NUCLEOTIDE SEQUENCE</scope>
    <source>
        <strain evidence="13">UUS1-1</strain>
    </source>
</reference>
<keyword evidence="6" id="KW-0479">Metal-binding</keyword>
<dbReference type="SUPFAM" id="SSF48576">
    <property type="entry name" value="Terpenoid synthases"/>
    <property type="match status" value="1"/>
</dbReference>
<dbReference type="GO" id="GO:0016114">
    <property type="term" value="P:terpenoid biosynthetic process"/>
    <property type="evidence" value="ECO:0007669"/>
    <property type="project" value="UniProtKB-ARBA"/>
</dbReference>
<keyword evidence="14" id="KW-1185">Reference proteome</keyword>
<dbReference type="RefSeq" id="WP_181340320.1">
    <property type="nucleotide sequence ID" value="NZ_JAAKDE010000023.1"/>
</dbReference>
<evidence type="ECO:0000256" key="8">
    <source>
        <dbReference type="ARBA" id="ARBA00023229"/>
    </source>
</evidence>
<accession>A0A8J6I165</accession>
<organism evidence="13 14">
    <name type="scientific">Capillibacterium thermochitinicola</name>
    <dbReference type="NCBI Taxonomy" id="2699427"/>
    <lineage>
        <taxon>Bacteria</taxon>
        <taxon>Bacillati</taxon>
        <taxon>Bacillota</taxon>
        <taxon>Capillibacterium</taxon>
    </lineage>
</organism>
<dbReference type="InterPro" id="IPR000092">
    <property type="entry name" value="Polyprenyl_synt"/>
</dbReference>
<evidence type="ECO:0000256" key="10">
    <source>
        <dbReference type="ARBA" id="ARBA00032873"/>
    </source>
</evidence>
<evidence type="ECO:0000256" key="2">
    <source>
        <dbReference type="ARBA" id="ARBA00006706"/>
    </source>
</evidence>
<comment type="catalytic activity">
    <reaction evidence="11">
        <text>isopentenyl diphosphate + (2E)-geranyl diphosphate = (2E,6E)-farnesyl diphosphate + diphosphate</text>
        <dbReference type="Rhea" id="RHEA:19361"/>
        <dbReference type="ChEBI" id="CHEBI:33019"/>
        <dbReference type="ChEBI" id="CHEBI:58057"/>
        <dbReference type="ChEBI" id="CHEBI:128769"/>
        <dbReference type="ChEBI" id="CHEBI:175763"/>
        <dbReference type="EC" id="2.5.1.10"/>
    </reaction>
</comment>
<dbReference type="AlphaFoldDB" id="A0A8J6I165"/>
<evidence type="ECO:0000256" key="7">
    <source>
        <dbReference type="ARBA" id="ARBA00022842"/>
    </source>
</evidence>
<evidence type="ECO:0000313" key="14">
    <source>
        <dbReference type="Proteomes" id="UP000657177"/>
    </source>
</evidence>
<dbReference type="NCBIfam" id="NF045485">
    <property type="entry name" value="FPPsyn"/>
    <property type="match status" value="1"/>
</dbReference>
<gene>
    <name evidence="13" type="ORF">G5B42_09960</name>
</gene>
<dbReference type="SFLD" id="SFLDS00005">
    <property type="entry name" value="Isoprenoid_Synthase_Type_I"/>
    <property type="match status" value="1"/>
</dbReference>
<protein>
    <recommendedName>
        <fullName evidence="4">Farnesyl diphosphate synthase</fullName>
        <ecNumber evidence="3">2.5.1.10</ecNumber>
    </recommendedName>
    <alternativeName>
        <fullName evidence="10">(2E,6E)-farnesyl diphosphate synthase</fullName>
    </alternativeName>
    <alternativeName>
        <fullName evidence="9">Geranyltranstransferase</fullName>
    </alternativeName>
</protein>
<dbReference type="EMBL" id="JAAKDE010000023">
    <property type="protein sequence ID" value="MBA2133855.1"/>
    <property type="molecule type" value="Genomic_DNA"/>
</dbReference>
<dbReference type="InterPro" id="IPR033749">
    <property type="entry name" value="Polyprenyl_synt_CS"/>
</dbReference>
<evidence type="ECO:0000256" key="9">
    <source>
        <dbReference type="ARBA" id="ARBA00032380"/>
    </source>
</evidence>
<evidence type="ECO:0000256" key="12">
    <source>
        <dbReference type="RuleBase" id="RU004466"/>
    </source>
</evidence>
<dbReference type="PANTHER" id="PTHR43281:SF1">
    <property type="entry name" value="FARNESYL DIPHOSPHATE SYNTHASE"/>
    <property type="match status" value="1"/>
</dbReference>
<comment type="caution">
    <text evidence="13">The sequence shown here is derived from an EMBL/GenBank/DDBJ whole genome shotgun (WGS) entry which is preliminary data.</text>
</comment>
<keyword evidence="7" id="KW-0460">Magnesium</keyword>
<evidence type="ECO:0000256" key="5">
    <source>
        <dbReference type="ARBA" id="ARBA00022679"/>
    </source>
</evidence>
<dbReference type="GO" id="GO:0004337">
    <property type="term" value="F:(2E,6E)-farnesyl diphosphate synthase activity"/>
    <property type="evidence" value="ECO:0007669"/>
    <property type="project" value="UniProtKB-EC"/>
</dbReference>